<gene>
    <name evidence="2" type="ORF">V8G54_033512</name>
</gene>
<reference evidence="2 3" key="1">
    <citation type="journal article" date="2023" name="Life. Sci Alliance">
        <title>Evolutionary insights into 3D genome organization and epigenetic landscape of Vigna mungo.</title>
        <authorList>
            <person name="Junaid A."/>
            <person name="Singh B."/>
            <person name="Bhatia S."/>
        </authorList>
    </citation>
    <scope>NUCLEOTIDE SEQUENCE [LARGE SCALE GENOMIC DNA]</scope>
    <source>
        <strain evidence="2">Urdbean</strain>
    </source>
</reference>
<organism evidence="2 3">
    <name type="scientific">Vigna mungo</name>
    <name type="common">Black gram</name>
    <name type="synonym">Phaseolus mungo</name>
    <dbReference type="NCBI Taxonomy" id="3915"/>
    <lineage>
        <taxon>Eukaryota</taxon>
        <taxon>Viridiplantae</taxon>
        <taxon>Streptophyta</taxon>
        <taxon>Embryophyta</taxon>
        <taxon>Tracheophyta</taxon>
        <taxon>Spermatophyta</taxon>
        <taxon>Magnoliopsida</taxon>
        <taxon>eudicotyledons</taxon>
        <taxon>Gunneridae</taxon>
        <taxon>Pentapetalae</taxon>
        <taxon>rosids</taxon>
        <taxon>fabids</taxon>
        <taxon>Fabales</taxon>
        <taxon>Fabaceae</taxon>
        <taxon>Papilionoideae</taxon>
        <taxon>50 kb inversion clade</taxon>
        <taxon>NPAAA clade</taxon>
        <taxon>indigoferoid/millettioid clade</taxon>
        <taxon>Phaseoleae</taxon>
        <taxon>Vigna</taxon>
    </lineage>
</organism>
<dbReference type="EMBL" id="CP144691">
    <property type="protein sequence ID" value="WVY94424.1"/>
    <property type="molecule type" value="Genomic_DNA"/>
</dbReference>
<feature type="non-terminal residue" evidence="2">
    <location>
        <position position="175"/>
    </location>
</feature>
<evidence type="ECO:0000259" key="1">
    <source>
        <dbReference type="Pfam" id="PF03078"/>
    </source>
</evidence>
<protein>
    <recommendedName>
        <fullName evidence="1">Arabidopsis retrotransposon Orf1 C-terminal domain-containing protein</fullName>
    </recommendedName>
</protein>
<feature type="non-terminal residue" evidence="2">
    <location>
        <position position="1"/>
    </location>
</feature>
<evidence type="ECO:0000313" key="3">
    <source>
        <dbReference type="Proteomes" id="UP001374535"/>
    </source>
</evidence>
<name>A0AAQ3MPY5_VIGMU</name>
<dbReference type="AlphaFoldDB" id="A0AAQ3MPY5"/>
<feature type="domain" description="Arabidopsis retrotransposon Orf1 C-terminal" evidence="1">
    <location>
        <begin position="1"/>
        <end position="128"/>
    </location>
</feature>
<keyword evidence="3" id="KW-1185">Reference proteome</keyword>
<proteinExistence type="predicted"/>
<dbReference type="InterPro" id="IPR004312">
    <property type="entry name" value="ATHILA_Orf1_C"/>
</dbReference>
<dbReference type="Pfam" id="PF03078">
    <property type="entry name" value="ATHILA"/>
    <property type="match status" value="1"/>
</dbReference>
<evidence type="ECO:0000313" key="2">
    <source>
        <dbReference type="EMBL" id="WVY94424.1"/>
    </source>
</evidence>
<accession>A0AAQ3MPY5</accession>
<dbReference type="Proteomes" id="UP001374535">
    <property type="component" value="Chromosome 10"/>
</dbReference>
<sequence>FVNLKYPAYEKITREFLSSVEAEILQGKDCEAGLIAFRLHNVSYRLTLAEFNAIFGFPAGGKRNYPRSFDAWSFWDQLSQSSSFVSSDSKEANIQNPCFRYAHRLMAHTLFARGDSHSAVRKSELLFLWGMVNEVQLDSGAWLARQFLKVGKASSGQIAIGGLITVIALHFNISL</sequence>